<keyword evidence="6" id="KW-1185">Reference proteome</keyword>
<dbReference type="AlphaFoldDB" id="D7WEV2"/>
<dbReference type="PROSITE" id="PS00910">
    <property type="entry name" value="UPF0029"/>
    <property type="match status" value="1"/>
</dbReference>
<dbReference type="HOGENOM" id="CLU_083552_2_0_11"/>
<sequence>MLTTFTLPPPGDPVVNEIVIKKSRFITWIARAESEEEARDVIARARAEFPDARHHCTAFIADPEGRIERSSDDGEPSGTAGKPMLDALRGSGLRCAVAVVTRYFGGVKLGAGGLVHAYSESVSQALELVEPVEKRMRELTRVDLPHADAGRVEADLRAAGVDVVDVEYGAQAAYTLAVAPGGVEELNELLAALTQGTSEARTVGQTWVERALD</sequence>
<dbReference type="Proteomes" id="UP000004208">
    <property type="component" value="Unassembled WGS sequence"/>
</dbReference>
<dbReference type="InterPro" id="IPR020569">
    <property type="entry name" value="UPF0029_Impact_CS"/>
</dbReference>
<comment type="caution">
    <text evidence="5">The sequence shown here is derived from an EMBL/GenBank/DDBJ whole genome shotgun (WGS) entry which is preliminary data.</text>
</comment>
<dbReference type="SUPFAM" id="SSF54211">
    <property type="entry name" value="Ribosomal protein S5 domain 2-like"/>
    <property type="match status" value="1"/>
</dbReference>
<dbReference type="PANTHER" id="PTHR16301:SF20">
    <property type="entry name" value="IMPACT FAMILY MEMBER YIGZ"/>
    <property type="match status" value="1"/>
</dbReference>
<dbReference type="OrthoDB" id="9813771at2"/>
<dbReference type="EMBL" id="ACLJ02000003">
    <property type="protein sequence ID" value="EFK53633.1"/>
    <property type="molecule type" value="Genomic_DNA"/>
</dbReference>
<evidence type="ECO:0000256" key="2">
    <source>
        <dbReference type="SAM" id="MobiDB-lite"/>
    </source>
</evidence>
<dbReference type="Pfam" id="PF01205">
    <property type="entry name" value="Impact_N"/>
    <property type="match status" value="1"/>
</dbReference>
<dbReference type="GO" id="GO:0005737">
    <property type="term" value="C:cytoplasm"/>
    <property type="evidence" value="ECO:0007669"/>
    <property type="project" value="TreeGrafter"/>
</dbReference>
<dbReference type="RefSeq" id="WP_005289619.1">
    <property type="nucleotide sequence ID" value="NZ_CM000961.1"/>
</dbReference>
<evidence type="ECO:0000256" key="1">
    <source>
        <dbReference type="ARBA" id="ARBA00007665"/>
    </source>
</evidence>
<dbReference type="InterPro" id="IPR023582">
    <property type="entry name" value="Impact"/>
</dbReference>
<comment type="similarity">
    <text evidence="1">Belongs to the IMPACT family.</text>
</comment>
<feature type="domain" description="Impact N-terminal" evidence="3">
    <location>
        <begin position="21"/>
        <end position="126"/>
    </location>
</feature>
<dbReference type="PANTHER" id="PTHR16301">
    <property type="entry name" value="IMPACT-RELATED"/>
    <property type="match status" value="1"/>
</dbReference>
<dbReference type="InterPro" id="IPR001498">
    <property type="entry name" value="Impact_N"/>
</dbReference>
<dbReference type="InterPro" id="IPR035647">
    <property type="entry name" value="EFG_III/V"/>
</dbReference>
<dbReference type="GO" id="GO:0006446">
    <property type="term" value="P:regulation of translational initiation"/>
    <property type="evidence" value="ECO:0007669"/>
    <property type="project" value="TreeGrafter"/>
</dbReference>
<proteinExistence type="inferred from homology"/>
<accession>D7WEV2</accession>
<evidence type="ECO:0000313" key="6">
    <source>
        <dbReference type="Proteomes" id="UP000004208"/>
    </source>
</evidence>
<feature type="region of interest" description="Disordered" evidence="2">
    <location>
        <begin position="61"/>
        <end position="84"/>
    </location>
</feature>
<evidence type="ECO:0000259" key="4">
    <source>
        <dbReference type="Pfam" id="PF09186"/>
    </source>
</evidence>
<dbReference type="Gene3D" id="3.30.230.30">
    <property type="entry name" value="Impact, N-terminal domain"/>
    <property type="match status" value="1"/>
</dbReference>
<protein>
    <submittedName>
        <fullName evidence="5">YigZ family protein</fullName>
    </submittedName>
</protein>
<dbReference type="SUPFAM" id="SSF54980">
    <property type="entry name" value="EF-G C-terminal domain-like"/>
    <property type="match status" value="1"/>
</dbReference>
<evidence type="ECO:0000313" key="5">
    <source>
        <dbReference type="EMBL" id="EFK53633.1"/>
    </source>
</evidence>
<evidence type="ECO:0000259" key="3">
    <source>
        <dbReference type="Pfam" id="PF01205"/>
    </source>
</evidence>
<dbReference type="InterPro" id="IPR015269">
    <property type="entry name" value="UPF0029_Impact_C"/>
</dbReference>
<gene>
    <name evidence="5" type="ORF">HMPREF0291_11290</name>
</gene>
<dbReference type="InterPro" id="IPR020568">
    <property type="entry name" value="Ribosomal_Su5_D2-typ_SF"/>
</dbReference>
<organism evidence="5 6">
    <name type="scientific">Corynebacterium genitalium ATCC 33030</name>
    <dbReference type="NCBI Taxonomy" id="585529"/>
    <lineage>
        <taxon>Bacteria</taxon>
        <taxon>Bacillati</taxon>
        <taxon>Actinomycetota</taxon>
        <taxon>Actinomycetes</taxon>
        <taxon>Mycobacteriales</taxon>
        <taxon>Corynebacteriaceae</taxon>
        <taxon>Corynebacterium</taxon>
    </lineage>
</organism>
<dbReference type="InterPro" id="IPR036956">
    <property type="entry name" value="Impact_N_sf"/>
</dbReference>
<name>D7WEV2_9CORY</name>
<feature type="compositionally biased region" description="Basic and acidic residues" evidence="2">
    <location>
        <begin position="63"/>
        <end position="72"/>
    </location>
</feature>
<dbReference type="Pfam" id="PF09186">
    <property type="entry name" value="DUF1949"/>
    <property type="match status" value="1"/>
</dbReference>
<dbReference type="eggNOG" id="COG1739">
    <property type="taxonomic scope" value="Bacteria"/>
</dbReference>
<dbReference type="STRING" id="585529.HMPREF0291_11290"/>
<reference evidence="5" key="1">
    <citation type="submission" date="2010-06" db="EMBL/GenBank/DDBJ databases">
        <authorList>
            <person name="Muzny D."/>
            <person name="Qin X."/>
            <person name="Buhay C."/>
            <person name="Dugan-Rocha S."/>
            <person name="Ding Y."/>
            <person name="Chen G."/>
            <person name="Hawes A."/>
            <person name="Holder M."/>
            <person name="Jhangiani S."/>
            <person name="Johnson A."/>
            <person name="Khan Z."/>
            <person name="Li Z."/>
            <person name="Liu W."/>
            <person name="Liu X."/>
            <person name="Perez L."/>
            <person name="Shen H."/>
            <person name="Wang Q."/>
            <person name="Watt J."/>
            <person name="Xi L."/>
            <person name="Xin Y."/>
            <person name="Zhou J."/>
            <person name="Deng J."/>
            <person name="Jiang H."/>
            <person name="Liu Y."/>
            <person name="Qu J."/>
            <person name="Song X.-Z."/>
            <person name="Zhang L."/>
            <person name="Villasana D."/>
            <person name="Johnson A."/>
            <person name="Liu J."/>
            <person name="Liyanage D."/>
            <person name="Lorensuhewa L."/>
            <person name="Robinson T."/>
            <person name="Song A."/>
            <person name="Song B.-B."/>
            <person name="Dinh H."/>
            <person name="Thornton R."/>
            <person name="Coyle M."/>
            <person name="Francisco L."/>
            <person name="Jackson L."/>
            <person name="Javaid M."/>
            <person name="Korchina V."/>
            <person name="Kovar C."/>
            <person name="Mata R."/>
            <person name="Mathew T."/>
            <person name="Ngo R."/>
            <person name="Nguyen L."/>
            <person name="Nguyen N."/>
            <person name="Okwuonu G."/>
            <person name="Ongeri F."/>
            <person name="Pham C."/>
            <person name="Simmons D."/>
            <person name="Wilczek-Boney K."/>
            <person name="Hale W."/>
            <person name="Jakkamsetti A."/>
            <person name="Pham P."/>
            <person name="Ruth R."/>
            <person name="San Lucas F."/>
            <person name="Warren J."/>
            <person name="Zhang J."/>
            <person name="Zhao Z."/>
            <person name="Zhou C."/>
            <person name="Zhu D."/>
            <person name="Lee S."/>
            <person name="Bess C."/>
            <person name="Blankenburg K."/>
            <person name="Forbes L."/>
            <person name="Fu Q."/>
            <person name="Gubbala S."/>
            <person name="Hirani K."/>
            <person name="Jayaseelan J.C."/>
            <person name="Lara F."/>
            <person name="Munidasa M."/>
            <person name="Palculict T."/>
            <person name="Patil S."/>
            <person name="Pu L.-L."/>
            <person name="Saada N."/>
            <person name="Tang L."/>
            <person name="Weissenberger G."/>
            <person name="Zhu Y."/>
            <person name="Hemphill L."/>
            <person name="Shang Y."/>
            <person name="Youmans B."/>
            <person name="Ayvaz T."/>
            <person name="Ross M."/>
            <person name="Santibanez J."/>
            <person name="Aqrawi P."/>
            <person name="Gross S."/>
            <person name="Joshi V."/>
            <person name="Fowler G."/>
            <person name="Nazareth L."/>
            <person name="Reid J."/>
            <person name="Worley K."/>
            <person name="Petrosino J."/>
            <person name="Highlander S."/>
            <person name="Gibbs R."/>
        </authorList>
    </citation>
    <scope>NUCLEOTIDE SEQUENCE [LARGE SCALE GENOMIC DNA]</scope>
    <source>
        <strain evidence="5">ATCC 33030</strain>
    </source>
</reference>
<feature type="domain" description="UPF0029" evidence="4">
    <location>
        <begin position="143"/>
        <end position="196"/>
    </location>
</feature>
<dbReference type="NCBIfam" id="TIGR00257">
    <property type="entry name" value="IMPACT_YIGZ"/>
    <property type="match status" value="1"/>
</dbReference>
<dbReference type="InterPro" id="IPR015796">
    <property type="entry name" value="Impact_YigZ-like"/>
</dbReference>